<keyword evidence="18" id="KW-1185">Reference proteome</keyword>
<protein>
    <recommendedName>
        <fullName evidence="2">Phosphate regulon transcriptional regulatory protein PhoB</fullName>
    </recommendedName>
</protein>
<dbReference type="EMBL" id="QKYU01000012">
    <property type="protein sequence ID" value="PZW45124.1"/>
    <property type="molecule type" value="Genomic_DNA"/>
</dbReference>
<dbReference type="PROSITE" id="PS51755">
    <property type="entry name" value="OMPR_PHOB"/>
    <property type="match status" value="1"/>
</dbReference>
<dbReference type="GO" id="GO:0006355">
    <property type="term" value="P:regulation of DNA-templated transcription"/>
    <property type="evidence" value="ECO:0007669"/>
    <property type="project" value="InterPro"/>
</dbReference>
<dbReference type="SUPFAM" id="SSF52172">
    <property type="entry name" value="CheY-like"/>
    <property type="match status" value="1"/>
</dbReference>
<evidence type="ECO:0000256" key="5">
    <source>
        <dbReference type="ARBA" id="ARBA00022553"/>
    </source>
</evidence>
<evidence type="ECO:0000313" key="18">
    <source>
        <dbReference type="Proteomes" id="UP000249688"/>
    </source>
</evidence>
<keyword evidence="8" id="KW-0805">Transcription regulation</keyword>
<evidence type="ECO:0000256" key="7">
    <source>
        <dbReference type="ARBA" id="ARBA00023012"/>
    </source>
</evidence>
<dbReference type="GO" id="GO:0005829">
    <property type="term" value="C:cytosol"/>
    <property type="evidence" value="ECO:0007669"/>
    <property type="project" value="TreeGrafter"/>
</dbReference>
<evidence type="ECO:0000256" key="14">
    <source>
        <dbReference type="PROSITE-ProRule" id="PRU01091"/>
    </source>
</evidence>
<dbReference type="Pfam" id="PF00486">
    <property type="entry name" value="Trans_reg_C"/>
    <property type="match status" value="1"/>
</dbReference>
<feature type="DNA-binding region" description="OmpR/PhoB-type" evidence="14">
    <location>
        <begin position="137"/>
        <end position="235"/>
    </location>
</feature>
<dbReference type="Pfam" id="PF00072">
    <property type="entry name" value="Response_reg"/>
    <property type="match status" value="1"/>
</dbReference>
<comment type="function">
    <text evidence="12">This protein is a positive regulator for the phosphate regulon. Transcription of this operon is positively regulated by PhoB and PhoR when phosphate is limited.</text>
</comment>
<evidence type="ECO:0000256" key="12">
    <source>
        <dbReference type="ARBA" id="ARBA00024735"/>
    </source>
</evidence>
<keyword evidence="10" id="KW-0010">Activator</keyword>
<keyword evidence="4" id="KW-0963">Cytoplasm</keyword>
<dbReference type="InterPro" id="IPR016032">
    <property type="entry name" value="Sig_transdc_resp-reg_C-effctor"/>
</dbReference>
<evidence type="ECO:0000256" key="13">
    <source>
        <dbReference type="PROSITE-ProRule" id="PRU00169"/>
    </source>
</evidence>
<gene>
    <name evidence="17" type="ORF">C8P66_112141</name>
</gene>
<dbReference type="SMART" id="SM00862">
    <property type="entry name" value="Trans_reg_C"/>
    <property type="match status" value="1"/>
</dbReference>
<dbReference type="Gene3D" id="1.10.10.10">
    <property type="entry name" value="Winged helix-like DNA-binding domain superfamily/Winged helix DNA-binding domain"/>
    <property type="match status" value="1"/>
</dbReference>
<evidence type="ECO:0000256" key="8">
    <source>
        <dbReference type="ARBA" id="ARBA00023015"/>
    </source>
</evidence>
<dbReference type="InterPro" id="IPR039420">
    <property type="entry name" value="WalR-like"/>
</dbReference>
<dbReference type="NCBIfam" id="TIGR02154">
    <property type="entry name" value="PhoB"/>
    <property type="match status" value="1"/>
</dbReference>
<evidence type="ECO:0000256" key="9">
    <source>
        <dbReference type="ARBA" id="ARBA00023125"/>
    </source>
</evidence>
<dbReference type="AlphaFoldDB" id="A0A2W7KBW9"/>
<dbReference type="GO" id="GO:0006817">
    <property type="term" value="P:phosphate ion transport"/>
    <property type="evidence" value="ECO:0007669"/>
    <property type="project" value="UniProtKB-KW"/>
</dbReference>
<comment type="caution">
    <text evidence="17">The sequence shown here is derived from an EMBL/GenBank/DDBJ whole genome shotgun (WGS) entry which is preliminary data.</text>
</comment>
<evidence type="ECO:0000259" key="15">
    <source>
        <dbReference type="PROSITE" id="PS50110"/>
    </source>
</evidence>
<dbReference type="GO" id="GO:0000976">
    <property type="term" value="F:transcription cis-regulatory region binding"/>
    <property type="evidence" value="ECO:0007669"/>
    <property type="project" value="TreeGrafter"/>
</dbReference>
<evidence type="ECO:0000256" key="3">
    <source>
        <dbReference type="ARBA" id="ARBA00022448"/>
    </source>
</evidence>
<feature type="domain" description="OmpR/PhoB-type" evidence="16">
    <location>
        <begin position="137"/>
        <end position="235"/>
    </location>
</feature>
<dbReference type="CDD" id="cd00383">
    <property type="entry name" value="trans_reg_C"/>
    <property type="match status" value="1"/>
</dbReference>
<dbReference type="InterPro" id="IPR001867">
    <property type="entry name" value="OmpR/PhoB-type_DNA-bd"/>
</dbReference>
<dbReference type="PROSITE" id="PS50110">
    <property type="entry name" value="RESPONSE_REGULATORY"/>
    <property type="match status" value="1"/>
</dbReference>
<proteinExistence type="predicted"/>
<keyword evidence="6" id="KW-0592">Phosphate transport</keyword>
<dbReference type="Proteomes" id="UP000249688">
    <property type="component" value="Unassembled WGS sequence"/>
</dbReference>
<keyword evidence="3" id="KW-0813">Transport</keyword>
<evidence type="ECO:0000313" key="17">
    <source>
        <dbReference type="EMBL" id="PZW45124.1"/>
    </source>
</evidence>
<keyword evidence="5 13" id="KW-0597">Phosphoprotein</keyword>
<sequence>MPDVFAGNGKPTILVVEDEAPLLTLLRYNLEKQGFRVEEAADGQEALLRVSETKPDLVLLDWMLPALSGLEVCRQLRRRPATRELPIIMVTARTEDQDAVRALDTGADDYIAKPFAMEGLLARIRALLRRSGTVVAKGTLAYRDLTMDQDAHRVTRNARALHLGPTEYRLLEFFLQHPGRVFTREQLLDAVWGRDIHVEPRTVDVHIRRLRKAVNGTTEADLIRTVRAAGYALDADPG</sequence>
<organism evidence="17 18">
    <name type="scientific">Humitalea rosea</name>
    <dbReference type="NCBI Taxonomy" id="990373"/>
    <lineage>
        <taxon>Bacteria</taxon>
        <taxon>Pseudomonadati</taxon>
        <taxon>Pseudomonadota</taxon>
        <taxon>Alphaproteobacteria</taxon>
        <taxon>Acetobacterales</taxon>
        <taxon>Roseomonadaceae</taxon>
        <taxon>Humitalea</taxon>
    </lineage>
</organism>
<evidence type="ECO:0000256" key="11">
    <source>
        <dbReference type="ARBA" id="ARBA00023163"/>
    </source>
</evidence>
<evidence type="ECO:0000256" key="4">
    <source>
        <dbReference type="ARBA" id="ARBA00022490"/>
    </source>
</evidence>
<dbReference type="FunFam" id="3.40.50.2300:FF:000001">
    <property type="entry name" value="DNA-binding response regulator PhoB"/>
    <property type="match status" value="1"/>
</dbReference>
<evidence type="ECO:0000256" key="6">
    <source>
        <dbReference type="ARBA" id="ARBA00022592"/>
    </source>
</evidence>
<dbReference type="Gene3D" id="3.40.50.2300">
    <property type="match status" value="1"/>
</dbReference>
<dbReference type="InterPro" id="IPR001789">
    <property type="entry name" value="Sig_transdc_resp-reg_receiver"/>
</dbReference>
<reference evidence="17 18" key="1">
    <citation type="submission" date="2018-06" db="EMBL/GenBank/DDBJ databases">
        <title>Genomic Encyclopedia of Archaeal and Bacterial Type Strains, Phase II (KMG-II): from individual species to whole genera.</title>
        <authorList>
            <person name="Goeker M."/>
        </authorList>
    </citation>
    <scope>NUCLEOTIDE SEQUENCE [LARGE SCALE GENOMIC DNA]</scope>
    <source>
        <strain evidence="17 18">DSM 24525</strain>
    </source>
</reference>
<dbReference type="PANTHER" id="PTHR48111:SF40">
    <property type="entry name" value="PHOSPHATE REGULON TRANSCRIPTIONAL REGULATORY PROTEIN PHOB"/>
    <property type="match status" value="1"/>
</dbReference>
<keyword evidence="7" id="KW-0902">Two-component regulatory system</keyword>
<keyword evidence="9 14" id="KW-0238">DNA-binding</keyword>
<evidence type="ECO:0000256" key="10">
    <source>
        <dbReference type="ARBA" id="ARBA00023159"/>
    </source>
</evidence>
<accession>A0A2W7KBW9</accession>
<dbReference type="SMART" id="SM00448">
    <property type="entry name" value="REC"/>
    <property type="match status" value="1"/>
</dbReference>
<name>A0A2W7KBW9_9PROT</name>
<dbReference type="GO" id="GO:0000156">
    <property type="term" value="F:phosphorelay response regulator activity"/>
    <property type="evidence" value="ECO:0007669"/>
    <property type="project" value="InterPro"/>
</dbReference>
<dbReference type="PANTHER" id="PTHR48111">
    <property type="entry name" value="REGULATOR OF RPOS"/>
    <property type="match status" value="1"/>
</dbReference>
<keyword evidence="11" id="KW-0804">Transcription</keyword>
<evidence type="ECO:0000256" key="2">
    <source>
        <dbReference type="ARBA" id="ARBA00013332"/>
    </source>
</evidence>
<feature type="modified residue" description="4-aspartylphosphate" evidence="13">
    <location>
        <position position="61"/>
    </location>
</feature>
<dbReference type="SUPFAM" id="SSF46894">
    <property type="entry name" value="C-terminal effector domain of the bipartite response regulators"/>
    <property type="match status" value="1"/>
</dbReference>
<dbReference type="GO" id="GO:0032993">
    <property type="term" value="C:protein-DNA complex"/>
    <property type="evidence" value="ECO:0007669"/>
    <property type="project" value="TreeGrafter"/>
</dbReference>
<dbReference type="InterPro" id="IPR036388">
    <property type="entry name" value="WH-like_DNA-bd_sf"/>
</dbReference>
<dbReference type="RefSeq" id="WP_111398535.1">
    <property type="nucleotide sequence ID" value="NZ_QKYU01000012.1"/>
</dbReference>
<dbReference type="InterPro" id="IPR011879">
    <property type="entry name" value="Sig_transdc_resp-reg_PhoB"/>
</dbReference>
<evidence type="ECO:0000259" key="16">
    <source>
        <dbReference type="PROSITE" id="PS51755"/>
    </source>
</evidence>
<evidence type="ECO:0000256" key="1">
    <source>
        <dbReference type="ARBA" id="ARBA00004496"/>
    </source>
</evidence>
<dbReference type="InterPro" id="IPR011006">
    <property type="entry name" value="CheY-like_superfamily"/>
</dbReference>
<dbReference type="OrthoDB" id="9802426at2"/>
<comment type="subcellular location">
    <subcellularLocation>
        <location evidence="1">Cytoplasm</location>
    </subcellularLocation>
</comment>
<feature type="domain" description="Response regulatory" evidence="15">
    <location>
        <begin position="12"/>
        <end position="128"/>
    </location>
</feature>